<dbReference type="GO" id="GO:0043139">
    <property type="term" value="F:5'-3' DNA helicase activity"/>
    <property type="evidence" value="ECO:0007669"/>
    <property type="project" value="UniProtKB-EC"/>
</dbReference>
<feature type="domain" description="SF4 helicase" evidence="11">
    <location>
        <begin position="548"/>
        <end position="609"/>
    </location>
</feature>
<dbReference type="PANTHER" id="PTHR30153">
    <property type="entry name" value="REPLICATIVE DNA HELICASE DNAB"/>
    <property type="match status" value="1"/>
</dbReference>
<keyword evidence="12" id="KW-0934">Plastid</keyword>
<keyword evidence="6" id="KW-0067">ATP-binding</keyword>
<evidence type="ECO:0000256" key="10">
    <source>
        <dbReference type="ARBA" id="ARBA00048954"/>
    </source>
</evidence>
<evidence type="ECO:0000256" key="2">
    <source>
        <dbReference type="ARBA" id="ARBA00022705"/>
    </source>
</evidence>
<gene>
    <name evidence="12" type="primary">dnaB</name>
</gene>
<comment type="catalytic activity">
    <reaction evidence="10">
        <text>ATP + H2O = ADP + phosphate + H(+)</text>
        <dbReference type="Rhea" id="RHEA:13065"/>
        <dbReference type="ChEBI" id="CHEBI:15377"/>
        <dbReference type="ChEBI" id="CHEBI:15378"/>
        <dbReference type="ChEBI" id="CHEBI:30616"/>
        <dbReference type="ChEBI" id="CHEBI:43474"/>
        <dbReference type="ChEBI" id="CHEBI:456216"/>
        <dbReference type="EC" id="5.6.2.3"/>
    </reaction>
</comment>
<protein>
    <recommendedName>
        <fullName evidence="9">DNA 5'-3' helicase</fullName>
        <ecNumber evidence="9">5.6.2.3</ecNumber>
    </recommendedName>
</protein>
<dbReference type="GO" id="GO:0005524">
    <property type="term" value="F:ATP binding"/>
    <property type="evidence" value="ECO:0007669"/>
    <property type="project" value="UniProtKB-KW"/>
</dbReference>
<dbReference type="GO" id="GO:0006260">
    <property type="term" value="P:DNA replication"/>
    <property type="evidence" value="ECO:0007669"/>
    <property type="project" value="UniProtKB-KW"/>
</dbReference>
<keyword evidence="4" id="KW-0378">Hydrolase</keyword>
<keyword evidence="7" id="KW-0238">DNA-binding</keyword>
<evidence type="ECO:0000313" key="12">
    <source>
        <dbReference type="EMBL" id="ARW60687.1"/>
    </source>
</evidence>
<dbReference type="AlphaFoldDB" id="A0A1Z1M3L4"/>
<accession>A0A1Z1M3L4</accession>
<dbReference type="InterPro" id="IPR027417">
    <property type="entry name" value="P-loop_NTPase"/>
</dbReference>
<dbReference type="Gene3D" id="1.10.860.10">
    <property type="entry name" value="DNAb Helicase, Chain A"/>
    <property type="match status" value="1"/>
</dbReference>
<dbReference type="SUPFAM" id="SSF52540">
    <property type="entry name" value="P-loop containing nucleoside triphosphate hydrolases"/>
    <property type="match status" value="1"/>
</dbReference>
<evidence type="ECO:0000256" key="7">
    <source>
        <dbReference type="ARBA" id="ARBA00023125"/>
    </source>
</evidence>
<dbReference type="Pfam" id="PF03796">
    <property type="entry name" value="DnaB_C"/>
    <property type="match status" value="1"/>
</dbReference>
<dbReference type="GO" id="GO:0016787">
    <property type="term" value="F:hydrolase activity"/>
    <property type="evidence" value="ECO:0007669"/>
    <property type="project" value="UniProtKB-KW"/>
</dbReference>
<dbReference type="InterPro" id="IPR016136">
    <property type="entry name" value="DNA_helicase_N/primase_C"/>
</dbReference>
<dbReference type="GO" id="GO:0003677">
    <property type="term" value="F:DNA binding"/>
    <property type="evidence" value="ECO:0007669"/>
    <property type="project" value="UniProtKB-KW"/>
</dbReference>
<dbReference type="Pfam" id="PF00772">
    <property type="entry name" value="DnaB"/>
    <property type="match status" value="1"/>
</dbReference>
<dbReference type="PANTHER" id="PTHR30153:SF2">
    <property type="entry name" value="REPLICATIVE DNA HELICASE"/>
    <property type="match status" value="1"/>
</dbReference>
<feature type="domain" description="SF4 helicase" evidence="11">
    <location>
        <begin position="191"/>
        <end position="398"/>
    </location>
</feature>
<dbReference type="GO" id="GO:0005829">
    <property type="term" value="C:cytosol"/>
    <property type="evidence" value="ECO:0007669"/>
    <property type="project" value="TreeGrafter"/>
</dbReference>
<dbReference type="InterPro" id="IPR036185">
    <property type="entry name" value="DNA_heli_DnaB-like_N_sf"/>
</dbReference>
<dbReference type="Gene3D" id="3.40.50.300">
    <property type="entry name" value="P-loop containing nucleotide triphosphate hydrolases"/>
    <property type="match status" value="2"/>
</dbReference>
<keyword evidence="8" id="KW-0413">Isomerase</keyword>
<sequence>MSKIHKYKFIPQNYTTEEILLGIIIIYPQTFNIIKNIIKKEYFFLETHQIIYLSFKQINKQNKKNTIELLFKLQDNKLLSKIGGTATIIKIMKKGQIFISSQKAHNQIENLIKILQENYTKRLVIQLGYNMIHMGHVINVNSKKLYSKILSHIYLIEKQINDHKDVRIVNIKEIISKKLIEIKYSQIYSINKIKRITIKSGFFELDNIITSLPKSNLIIIAGRPSIGKTSLAINIAYNVFFYQNSSLLIFSLEMSKDEVFNKLISIASEININNKTINKLNKEQWKKISKICNKLLNNNIYINDTNNIDINYLDSVTTTIKKDENINLVIIDYLQLIEFSSEKQKKYSRSQELGYITRKLKLIAQFLELPVIVISQLNRNIEIRSNKEPLLSDLKESGCIKSKNNITIKSKYANEINIKNINNDYEKIRCKKLNNVKRQRIFIIKNKTRRQDKSGYINIFNKYIFKYINNTLILLTTHNHQYLSQNAWIESNKILISTTINYKKKDKKFFIYKKYINTIIYNQYSKSYDINQNNYFNIISKEIVTHNSIEQDADIIISLYEKEETKKDYNSDNKKIINLKVSKNRNGNTGYCKLTFIPGTSTFKSINRS</sequence>
<comment type="similarity">
    <text evidence="1">Belongs to the helicase family. DnaB subfamily.</text>
</comment>
<evidence type="ECO:0000259" key="11">
    <source>
        <dbReference type="PROSITE" id="PS51199"/>
    </source>
</evidence>
<evidence type="ECO:0000256" key="1">
    <source>
        <dbReference type="ARBA" id="ARBA00008428"/>
    </source>
</evidence>
<evidence type="ECO:0000256" key="6">
    <source>
        <dbReference type="ARBA" id="ARBA00022840"/>
    </source>
</evidence>
<keyword evidence="2" id="KW-0235">DNA replication</keyword>
<organism evidence="12">
    <name type="scientific">Polysiphonia sp</name>
    <dbReference type="NCBI Taxonomy" id="1967842"/>
    <lineage>
        <taxon>Eukaryota</taxon>
        <taxon>Rhodophyta</taxon>
        <taxon>Florideophyceae</taxon>
        <taxon>Rhodymeniophycidae</taxon>
        <taxon>Ceramiales</taxon>
        <taxon>Rhodomelaceae</taxon>
        <taxon>Polysiphonioideae</taxon>
        <taxon>Polysiphonia</taxon>
    </lineage>
</organism>
<proteinExistence type="inferred from homology"/>
<keyword evidence="12" id="KW-0150">Chloroplast</keyword>
<reference evidence="12" key="1">
    <citation type="journal article" date="2017" name="J. Phycol.">
        <title>Analysis of chloroplast genomes and a supermatrix inform reclassification of the Rhodomelaceae (Rhodophyta).</title>
        <authorList>
            <person name="Diaz-Tapia P."/>
            <person name="Maggs C.A."/>
            <person name="West J.A."/>
            <person name="Verbruggen H."/>
        </authorList>
    </citation>
    <scope>NUCLEOTIDE SEQUENCE</scope>
    <source>
        <strain evidence="12">JH1432</strain>
    </source>
</reference>
<dbReference type="PROSITE" id="PS51199">
    <property type="entry name" value="SF4_HELICASE"/>
    <property type="match status" value="2"/>
</dbReference>
<dbReference type="InterPro" id="IPR007693">
    <property type="entry name" value="DNA_helicase_DnaB-like_N"/>
</dbReference>
<geneLocation type="chloroplast" evidence="12"/>
<dbReference type="EC" id="5.6.2.3" evidence="9"/>
<name>A0A1Z1M3L4_9FLOR</name>
<dbReference type="InterPro" id="IPR007694">
    <property type="entry name" value="DNA_helicase_DnaB-like_C"/>
</dbReference>
<evidence type="ECO:0000256" key="9">
    <source>
        <dbReference type="ARBA" id="ARBA00044969"/>
    </source>
</evidence>
<dbReference type="SUPFAM" id="SSF48024">
    <property type="entry name" value="N-terminal domain of DnaB helicase"/>
    <property type="match status" value="1"/>
</dbReference>
<keyword evidence="3" id="KW-0547">Nucleotide-binding</keyword>
<evidence type="ECO:0000256" key="5">
    <source>
        <dbReference type="ARBA" id="ARBA00022806"/>
    </source>
</evidence>
<keyword evidence="5 12" id="KW-0347">Helicase</keyword>
<dbReference type="EMBL" id="MF101414">
    <property type="protein sequence ID" value="ARW60687.1"/>
    <property type="molecule type" value="Genomic_DNA"/>
</dbReference>
<evidence type="ECO:0000256" key="3">
    <source>
        <dbReference type="ARBA" id="ARBA00022741"/>
    </source>
</evidence>
<evidence type="ECO:0000256" key="4">
    <source>
        <dbReference type="ARBA" id="ARBA00022801"/>
    </source>
</evidence>
<evidence type="ECO:0000256" key="8">
    <source>
        <dbReference type="ARBA" id="ARBA00023235"/>
    </source>
</evidence>